<dbReference type="Proteomes" id="UP000236728">
    <property type="component" value="Unassembled WGS sequence"/>
</dbReference>
<keyword evidence="2" id="KW-0238">DNA-binding</keyword>
<reference evidence="2 3" key="1">
    <citation type="submission" date="2016-10" db="EMBL/GenBank/DDBJ databases">
        <authorList>
            <person name="de Groot N.N."/>
        </authorList>
    </citation>
    <scope>NUCLEOTIDE SEQUENCE [LARGE SCALE GENOMIC DNA]</scope>
    <source>
        <strain evidence="2 3">DSM 22489</strain>
    </source>
</reference>
<dbReference type="InterPro" id="IPR039422">
    <property type="entry name" value="MarR/SlyA-like"/>
</dbReference>
<evidence type="ECO:0000313" key="2">
    <source>
        <dbReference type="EMBL" id="SEG49363.1"/>
    </source>
</evidence>
<dbReference type="Gene3D" id="1.10.10.10">
    <property type="entry name" value="Winged helix-like DNA-binding domain superfamily/Winged helix DNA-binding domain"/>
    <property type="match status" value="1"/>
</dbReference>
<dbReference type="Pfam" id="PF12802">
    <property type="entry name" value="MarR_2"/>
    <property type="match status" value="1"/>
</dbReference>
<proteinExistence type="predicted"/>
<name>A0A1H6AKU8_9BACT</name>
<dbReference type="SMART" id="SM00347">
    <property type="entry name" value="HTH_MARR"/>
    <property type="match status" value="1"/>
</dbReference>
<dbReference type="PRINTS" id="PR00598">
    <property type="entry name" value="HTHMARR"/>
</dbReference>
<accession>A0A1H6AKU8</accession>
<sequence>MLTSRSFYDLDVSAKKDHPSIPPDVKELAEFRFLLRRFLAFSEQAAESNGLPAQQHQLLLQVAGAPEGTDVTPTYLATRLALRRHSVVELCNRCESAGLLRRIASEEDLRSVSLHLTSQGEEILTKLSQAHAAELRERVPDLVDSLRRLLAMEGDR</sequence>
<dbReference type="AlphaFoldDB" id="A0A1H6AKU8"/>
<evidence type="ECO:0000259" key="1">
    <source>
        <dbReference type="PROSITE" id="PS50995"/>
    </source>
</evidence>
<dbReference type="InterPro" id="IPR036388">
    <property type="entry name" value="WH-like_DNA-bd_sf"/>
</dbReference>
<dbReference type="GO" id="GO:0006950">
    <property type="term" value="P:response to stress"/>
    <property type="evidence" value="ECO:0007669"/>
    <property type="project" value="TreeGrafter"/>
</dbReference>
<dbReference type="GO" id="GO:0003700">
    <property type="term" value="F:DNA-binding transcription factor activity"/>
    <property type="evidence" value="ECO:0007669"/>
    <property type="project" value="InterPro"/>
</dbReference>
<evidence type="ECO:0000313" key="3">
    <source>
        <dbReference type="Proteomes" id="UP000236728"/>
    </source>
</evidence>
<dbReference type="EMBL" id="FNVA01000005">
    <property type="protein sequence ID" value="SEG49363.1"/>
    <property type="molecule type" value="Genomic_DNA"/>
</dbReference>
<feature type="domain" description="HTH marR-type" evidence="1">
    <location>
        <begin position="28"/>
        <end position="156"/>
    </location>
</feature>
<dbReference type="SUPFAM" id="SSF46785">
    <property type="entry name" value="Winged helix' DNA-binding domain"/>
    <property type="match status" value="1"/>
</dbReference>
<dbReference type="PANTHER" id="PTHR33164">
    <property type="entry name" value="TRANSCRIPTIONAL REGULATOR, MARR FAMILY"/>
    <property type="match status" value="1"/>
</dbReference>
<dbReference type="PANTHER" id="PTHR33164:SF43">
    <property type="entry name" value="HTH-TYPE TRANSCRIPTIONAL REPRESSOR YETL"/>
    <property type="match status" value="1"/>
</dbReference>
<organism evidence="2 3">
    <name type="scientific">Bryocella elongata</name>
    <dbReference type="NCBI Taxonomy" id="863522"/>
    <lineage>
        <taxon>Bacteria</taxon>
        <taxon>Pseudomonadati</taxon>
        <taxon>Acidobacteriota</taxon>
        <taxon>Terriglobia</taxon>
        <taxon>Terriglobales</taxon>
        <taxon>Acidobacteriaceae</taxon>
        <taxon>Bryocella</taxon>
    </lineage>
</organism>
<dbReference type="GO" id="GO:0003677">
    <property type="term" value="F:DNA binding"/>
    <property type="evidence" value="ECO:0007669"/>
    <property type="project" value="UniProtKB-KW"/>
</dbReference>
<dbReference type="PROSITE" id="PS50995">
    <property type="entry name" value="HTH_MARR_2"/>
    <property type="match status" value="1"/>
</dbReference>
<dbReference type="InterPro" id="IPR000835">
    <property type="entry name" value="HTH_MarR-typ"/>
</dbReference>
<gene>
    <name evidence="2" type="ORF">SAMN05421819_3233</name>
</gene>
<protein>
    <submittedName>
        <fullName evidence="2">DNA-binding transcriptional regulator, MarR family</fullName>
    </submittedName>
</protein>
<keyword evidence="3" id="KW-1185">Reference proteome</keyword>
<dbReference type="InterPro" id="IPR036390">
    <property type="entry name" value="WH_DNA-bd_sf"/>
</dbReference>